<evidence type="ECO:0000256" key="4">
    <source>
        <dbReference type="ARBA" id="ARBA00023163"/>
    </source>
</evidence>
<comment type="caution">
    <text evidence="6">The sequence shown here is derived from an EMBL/GenBank/DDBJ whole genome shotgun (WGS) entry which is preliminary data.</text>
</comment>
<dbReference type="SUPFAM" id="SSF46785">
    <property type="entry name" value="Winged helix' DNA-binding domain"/>
    <property type="match status" value="1"/>
</dbReference>
<dbReference type="Proteomes" id="UP001177341">
    <property type="component" value="Unassembled WGS sequence"/>
</dbReference>
<dbReference type="GO" id="GO:0003700">
    <property type="term" value="F:DNA-binding transcription factor activity"/>
    <property type="evidence" value="ECO:0007669"/>
    <property type="project" value="InterPro"/>
</dbReference>
<evidence type="ECO:0000313" key="6">
    <source>
        <dbReference type="EMBL" id="MDO6454907.1"/>
    </source>
</evidence>
<name>A0AAW7XKZ0_9GAMM</name>
<dbReference type="Gene3D" id="3.40.190.10">
    <property type="entry name" value="Periplasmic binding protein-like II"/>
    <property type="match status" value="2"/>
</dbReference>
<evidence type="ECO:0000313" key="9">
    <source>
        <dbReference type="Proteomes" id="UP001177341"/>
    </source>
</evidence>
<dbReference type="RefSeq" id="WP_075171209.1">
    <property type="nucleotide sequence ID" value="NZ_CAXHZV010000008.1"/>
</dbReference>
<organism evidence="6 8">
    <name type="scientific">Neptunomonas phycophila</name>
    <dbReference type="NCBI Taxonomy" id="1572645"/>
    <lineage>
        <taxon>Bacteria</taxon>
        <taxon>Pseudomonadati</taxon>
        <taxon>Pseudomonadota</taxon>
        <taxon>Gammaproteobacteria</taxon>
        <taxon>Oceanospirillales</taxon>
        <taxon>Oceanospirillaceae</taxon>
        <taxon>Neptunomonas</taxon>
    </lineage>
</organism>
<dbReference type="AlphaFoldDB" id="A0AAW7XKZ0"/>
<dbReference type="PRINTS" id="PR00039">
    <property type="entry name" value="HTHLYSR"/>
</dbReference>
<feature type="domain" description="HTH lysR-type" evidence="5">
    <location>
        <begin position="7"/>
        <end position="64"/>
    </location>
</feature>
<dbReference type="PROSITE" id="PS50931">
    <property type="entry name" value="HTH_LYSR"/>
    <property type="match status" value="1"/>
</dbReference>
<sequence length="306" mass="34448">MSLLRQFDLNLLVILEALITECHVSRAADKVFLSQSAMSHALNRLREQLDDPLLIRYGQGLKPSPKALEMLPEIQTALRLIEHQLSPPAPFDPAKTERTFTLAVTDFVETVILPELLPILIEQAPRIRFSIEMIGMNYSQDALAALNTDLVIGLHTESTLPEGLIATPWLTEHYAIIANQTRLNTHITTKEYIQATHINVVDTAGEKNYTGDPIDLWLANNSLKRDSLISTVNYFAAAKMVTQTHSLMTLPKRMAKLFSQHMPLTIVTPPADFPVLNMSIIRHTLHRKNPAINWLQDQFISYESGL</sequence>
<evidence type="ECO:0000256" key="1">
    <source>
        <dbReference type="ARBA" id="ARBA00009437"/>
    </source>
</evidence>
<keyword evidence="3" id="KW-0238">DNA-binding</keyword>
<dbReference type="Proteomes" id="UP001169862">
    <property type="component" value="Unassembled WGS sequence"/>
</dbReference>
<keyword evidence="9" id="KW-1185">Reference proteome</keyword>
<comment type="similarity">
    <text evidence="1">Belongs to the LysR transcriptional regulatory family.</text>
</comment>
<evidence type="ECO:0000256" key="2">
    <source>
        <dbReference type="ARBA" id="ARBA00023015"/>
    </source>
</evidence>
<dbReference type="Gene3D" id="1.10.10.10">
    <property type="entry name" value="Winged helix-like DNA-binding domain superfamily/Winged helix DNA-binding domain"/>
    <property type="match status" value="1"/>
</dbReference>
<dbReference type="InterPro" id="IPR005119">
    <property type="entry name" value="LysR_subst-bd"/>
</dbReference>
<dbReference type="PANTHER" id="PTHR30118:SF15">
    <property type="entry name" value="TRANSCRIPTIONAL REGULATORY PROTEIN"/>
    <property type="match status" value="1"/>
</dbReference>
<dbReference type="InterPro" id="IPR036388">
    <property type="entry name" value="WH-like_DNA-bd_sf"/>
</dbReference>
<protein>
    <submittedName>
        <fullName evidence="6">LysR family transcriptional regulator</fullName>
    </submittedName>
</protein>
<dbReference type="SUPFAM" id="SSF53850">
    <property type="entry name" value="Periplasmic binding protein-like II"/>
    <property type="match status" value="1"/>
</dbReference>
<dbReference type="PANTHER" id="PTHR30118">
    <property type="entry name" value="HTH-TYPE TRANSCRIPTIONAL REGULATOR LEUO-RELATED"/>
    <property type="match status" value="1"/>
</dbReference>
<dbReference type="EMBL" id="JAUYVO010000009">
    <property type="protein sequence ID" value="MDP2523541.1"/>
    <property type="molecule type" value="Genomic_DNA"/>
</dbReference>
<dbReference type="InterPro" id="IPR036390">
    <property type="entry name" value="WH_DNA-bd_sf"/>
</dbReference>
<gene>
    <name evidence="6" type="ORF">Q4490_15160</name>
    <name evidence="7" type="ORF">Q8W30_13275</name>
</gene>
<accession>A0AAW7XKZ0</accession>
<evidence type="ECO:0000259" key="5">
    <source>
        <dbReference type="PROSITE" id="PS50931"/>
    </source>
</evidence>
<proteinExistence type="inferred from homology"/>
<dbReference type="GO" id="GO:0003677">
    <property type="term" value="F:DNA binding"/>
    <property type="evidence" value="ECO:0007669"/>
    <property type="project" value="UniProtKB-KW"/>
</dbReference>
<evidence type="ECO:0000256" key="3">
    <source>
        <dbReference type="ARBA" id="ARBA00023125"/>
    </source>
</evidence>
<dbReference type="Pfam" id="PF03466">
    <property type="entry name" value="LysR_substrate"/>
    <property type="match status" value="1"/>
</dbReference>
<evidence type="ECO:0000313" key="7">
    <source>
        <dbReference type="EMBL" id="MDP2523541.1"/>
    </source>
</evidence>
<reference evidence="6" key="1">
    <citation type="submission" date="2023-07" db="EMBL/GenBank/DDBJ databases">
        <title>Genome content predicts the carbon catabolic preferences of heterotrophic bacteria.</title>
        <authorList>
            <person name="Gralka M."/>
        </authorList>
    </citation>
    <scope>NUCLEOTIDE SEQUENCE</scope>
    <source>
        <strain evidence="7">5G01</strain>
        <strain evidence="6">I2M16</strain>
    </source>
</reference>
<dbReference type="InterPro" id="IPR037402">
    <property type="entry name" value="YidZ_PBP2"/>
</dbReference>
<keyword evidence="2" id="KW-0805">Transcription regulation</keyword>
<dbReference type="GeneID" id="89455124"/>
<dbReference type="EMBL" id="JAUOPG010000011">
    <property type="protein sequence ID" value="MDO6454907.1"/>
    <property type="molecule type" value="Genomic_DNA"/>
</dbReference>
<dbReference type="CDD" id="cd08417">
    <property type="entry name" value="PBP2_Nitroaromatics_like"/>
    <property type="match status" value="1"/>
</dbReference>
<dbReference type="Pfam" id="PF00126">
    <property type="entry name" value="HTH_1"/>
    <property type="match status" value="1"/>
</dbReference>
<evidence type="ECO:0000313" key="8">
    <source>
        <dbReference type="Proteomes" id="UP001169862"/>
    </source>
</evidence>
<dbReference type="InterPro" id="IPR000847">
    <property type="entry name" value="LysR_HTH_N"/>
</dbReference>
<dbReference type="InterPro" id="IPR050389">
    <property type="entry name" value="LysR-type_TF"/>
</dbReference>
<keyword evidence="4" id="KW-0804">Transcription</keyword>